<accession>A0A075ATV3</accession>
<dbReference type="Proteomes" id="UP000030755">
    <property type="component" value="Unassembled WGS sequence"/>
</dbReference>
<sequence>MGVETYVLILARYLICSFEIVLGNFASMSRFSFNVLVFLFLYNVTLTHQTHLISPKLSKSDEFSQEIDVENGNYQLEDLLEDLHGSKDSASAEYKTWKHSPLLSPVSTDSFISCSSDNSIEEEASIVRNAVNEDSDDETIIVDIEDSNGLEDIYKNLRRKPEPNQLSIPKIINRPIQKKNSNKYFLRERKRKESKKIVKPRMGIFSRSSNEI</sequence>
<keyword evidence="1" id="KW-0812">Transmembrane</keyword>
<feature type="transmembrane region" description="Helical" evidence="1">
    <location>
        <begin position="6"/>
        <end position="26"/>
    </location>
</feature>
<reference evidence="2 3" key="1">
    <citation type="journal article" date="2013" name="Curr. Biol.">
        <title>Shared signatures of parasitism and phylogenomics unite Cryptomycota and microsporidia.</title>
        <authorList>
            <person name="James T.Y."/>
            <person name="Pelin A."/>
            <person name="Bonen L."/>
            <person name="Ahrendt S."/>
            <person name="Sain D."/>
            <person name="Corradi N."/>
            <person name="Stajich J.E."/>
        </authorList>
    </citation>
    <scope>NUCLEOTIDE SEQUENCE [LARGE SCALE GENOMIC DNA]</scope>
    <source>
        <strain evidence="2 3">CSF55</strain>
    </source>
</reference>
<evidence type="ECO:0000313" key="2">
    <source>
        <dbReference type="EMBL" id="EPZ33688.1"/>
    </source>
</evidence>
<proteinExistence type="predicted"/>
<evidence type="ECO:0000256" key="1">
    <source>
        <dbReference type="SAM" id="Phobius"/>
    </source>
</evidence>
<name>A0A075ATV3_ROZAC</name>
<dbReference type="EMBL" id="KE561047">
    <property type="protein sequence ID" value="EPZ33688.1"/>
    <property type="molecule type" value="Genomic_DNA"/>
</dbReference>
<organism evidence="2 3">
    <name type="scientific">Rozella allomycis (strain CSF55)</name>
    <dbReference type="NCBI Taxonomy" id="988480"/>
    <lineage>
        <taxon>Eukaryota</taxon>
        <taxon>Fungi</taxon>
        <taxon>Fungi incertae sedis</taxon>
        <taxon>Cryptomycota</taxon>
        <taxon>Cryptomycota incertae sedis</taxon>
        <taxon>Rozella</taxon>
    </lineage>
</organism>
<keyword evidence="1" id="KW-1133">Transmembrane helix</keyword>
<protein>
    <submittedName>
        <fullName evidence="2">Uncharacterized protein</fullName>
    </submittedName>
</protein>
<keyword evidence="3" id="KW-1185">Reference proteome</keyword>
<evidence type="ECO:0000313" key="3">
    <source>
        <dbReference type="Proteomes" id="UP000030755"/>
    </source>
</evidence>
<dbReference type="AlphaFoldDB" id="A0A075ATV3"/>
<gene>
    <name evidence="2" type="ORF">O9G_000463</name>
</gene>
<keyword evidence="1" id="KW-0472">Membrane</keyword>
<dbReference type="HOGENOM" id="CLU_1300303_0_0_1"/>